<proteinExistence type="inferred from homology"/>
<name>A0AAN6LZX7_9PLEO</name>
<reference evidence="7 8" key="1">
    <citation type="submission" date="2021-02" db="EMBL/GenBank/DDBJ databases">
        <title>Genome assembly of Pseudopithomyces chartarum.</title>
        <authorList>
            <person name="Jauregui R."/>
            <person name="Singh J."/>
            <person name="Voisey C."/>
        </authorList>
    </citation>
    <scope>NUCLEOTIDE SEQUENCE [LARGE SCALE GENOMIC DNA]</scope>
    <source>
        <strain evidence="7 8">AGR01</strain>
    </source>
</reference>
<evidence type="ECO:0000313" key="8">
    <source>
        <dbReference type="Proteomes" id="UP001280581"/>
    </source>
</evidence>
<sequence length="386" mass="43094">MTSEESITLTANCLCKANIFTTTVPKQKLPLEGWACHCDSCRHATGALYTMDVPWPEPRANVDLTQLKAYSFSRDYDLLFCPTCSTPMFFCNTRQPEKELVILSGTLKNGPIDPVKIRHHIFVGDTKDGGASMWLRKPNADGSEVKRYYARPEDDTGKDAQPIPSDWPSSDTLTGYDTKTEGSVPIFCKCKGVSLEWAPRGYDGKKDSELPWFVDPTTHKALGGFCACESCRLPGGCDVWNWGFAELKHISFTDKRDGFPDSSTELRAMVDAKDSSLGTLTYYASSPDAQRYFCNNCSATIFYVWDQRTFMVDVAIGVLGASEGARAEGSLSWAYGGSISHVEENKGGWRYGLFQRVMQEGEDWRVARGYPKNWRRVAREEALETA</sequence>
<dbReference type="InterPro" id="IPR006913">
    <property type="entry name" value="CENP-V/GFA"/>
</dbReference>
<dbReference type="GO" id="GO:0046872">
    <property type="term" value="F:metal ion binding"/>
    <property type="evidence" value="ECO:0007669"/>
    <property type="project" value="UniProtKB-KW"/>
</dbReference>
<dbReference type="AlphaFoldDB" id="A0AAN6LZX7"/>
<dbReference type="InterPro" id="IPR011057">
    <property type="entry name" value="Mss4-like_sf"/>
</dbReference>
<dbReference type="EMBL" id="WVTA01000006">
    <property type="protein sequence ID" value="KAK3209157.1"/>
    <property type="molecule type" value="Genomic_DNA"/>
</dbReference>
<feature type="domain" description="CENP-V/GFA" evidence="6">
    <location>
        <begin position="9"/>
        <end position="135"/>
    </location>
</feature>
<keyword evidence="8" id="KW-1185">Reference proteome</keyword>
<dbReference type="PANTHER" id="PTHR33337:SF31">
    <property type="entry name" value="DUF636 DOMAIN PROTEIN (AFU_ORTHOLOGUE AFUA_2G12650)"/>
    <property type="match status" value="1"/>
</dbReference>
<dbReference type="Proteomes" id="UP001280581">
    <property type="component" value="Unassembled WGS sequence"/>
</dbReference>
<accession>A0AAN6LZX7</accession>
<dbReference type="GO" id="GO:0016846">
    <property type="term" value="F:carbon-sulfur lyase activity"/>
    <property type="evidence" value="ECO:0007669"/>
    <property type="project" value="InterPro"/>
</dbReference>
<feature type="region of interest" description="Disordered" evidence="5">
    <location>
        <begin position="152"/>
        <end position="174"/>
    </location>
</feature>
<evidence type="ECO:0000259" key="6">
    <source>
        <dbReference type="PROSITE" id="PS51891"/>
    </source>
</evidence>
<evidence type="ECO:0000256" key="2">
    <source>
        <dbReference type="ARBA" id="ARBA00022723"/>
    </source>
</evidence>
<evidence type="ECO:0000256" key="3">
    <source>
        <dbReference type="ARBA" id="ARBA00022833"/>
    </source>
</evidence>
<evidence type="ECO:0000256" key="1">
    <source>
        <dbReference type="ARBA" id="ARBA00005495"/>
    </source>
</evidence>
<comment type="caution">
    <text evidence="7">The sequence shown here is derived from an EMBL/GenBank/DDBJ whole genome shotgun (WGS) entry which is preliminary data.</text>
</comment>
<comment type="similarity">
    <text evidence="1">Belongs to the Gfa family.</text>
</comment>
<dbReference type="Gene3D" id="3.90.1590.10">
    <property type="entry name" value="glutathione-dependent formaldehyde- activating enzyme (gfa)"/>
    <property type="match status" value="2"/>
</dbReference>
<dbReference type="PROSITE" id="PS51891">
    <property type="entry name" value="CENP_V_GFA"/>
    <property type="match status" value="1"/>
</dbReference>
<keyword evidence="4" id="KW-0456">Lyase</keyword>
<dbReference type="Pfam" id="PF04828">
    <property type="entry name" value="GFA"/>
    <property type="match status" value="1"/>
</dbReference>
<dbReference type="SUPFAM" id="SSF51316">
    <property type="entry name" value="Mss4-like"/>
    <property type="match status" value="2"/>
</dbReference>
<keyword evidence="2" id="KW-0479">Metal-binding</keyword>
<evidence type="ECO:0000256" key="4">
    <source>
        <dbReference type="ARBA" id="ARBA00023239"/>
    </source>
</evidence>
<organism evidence="7 8">
    <name type="scientific">Pseudopithomyces chartarum</name>
    <dbReference type="NCBI Taxonomy" id="1892770"/>
    <lineage>
        <taxon>Eukaryota</taxon>
        <taxon>Fungi</taxon>
        <taxon>Dikarya</taxon>
        <taxon>Ascomycota</taxon>
        <taxon>Pezizomycotina</taxon>
        <taxon>Dothideomycetes</taxon>
        <taxon>Pleosporomycetidae</taxon>
        <taxon>Pleosporales</taxon>
        <taxon>Massarineae</taxon>
        <taxon>Didymosphaeriaceae</taxon>
        <taxon>Pseudopithomyces</taxon>
    </lineage>
</organism>
<dbReference type="PANTHER" id="PTHR33337">
    <property type="entry name" value="GFA DOMAIN-CONTAINING PROTEIN"/>
    <property type="match status" value="1"/>
</dbReference>
<protein>
    <recommendedName>
        <fullName evidence="6">CENP-V/GFA domain-containing protein</fullName>
    </recommendedName>
</protein>
<evidence type="ECO:0000256" key="5">
    <source>
        <dbReference type="SAM" id="MobiDB-lite"/>
    </source>
</evidence>
<evidence type="ECO:0000313" key="7">
    <source>
        <dbReference type="EMBL" id="KAK3209157.1"/>
    </source>
</evidence>
<gene>
    <name evidence="7" type="ORF">GRF29_69g922668</name>
</gene>
<keyword evidence="3" id="KW-0862">Zinc</keyword>